<evidence type="ECO:0000313" key="2">
    <source>
        <dbReference type="EMBL" id="KAG5267524.1"/>
    </source>
</evidence>
<organism evidence="2 3">
    <name type="scientific">Alosa alosa</name>
    <name type="common">allis shad</name>
    <dbReference type="NCBI Taxonomy" id="278164"/>
    <lineage>
        <taxon>Eukaryota</taxon>
        <taxon>Metazoa</taxon>
        <taxon>Chordata</taxon>
        <taxon>Craniata</taxon>
        <taxon>Vertebrata</taxon>
        <taxon>Euteleostomi</taxon>
        <taxon>Actinopterygii</taxon>
        <taxon>Neopterygii</taxon>
        <taxon>Teleostei</taxon>
        <taxon>Clupei</taxon>
        <taxon>Clupeiformes</taxon>
        <taxon>Clupeoidei</taxon>
        <taxon>Clupeidae</taxon>
        <taxon>Alosa</taxon>
    </lineage>
</organism>
<dbReference type="Proteomes" id="UP000823561">
    <property type="component" value="Chromosome 17"/>
</dbReference>
<feature type="region of interest" description="Disordered" evidence="1">
    <location>
        <begin position="672"/>
        <end position="724"/>
    </location>
</feature>
<dbReference type="EMBL" id="JADWDJ010000017">
    <property type="protein sequence ID" value="KAG5267524.1"/>
    <property type="molecule type" value="Genomic_DNA"/>
</dbReference>
<reference evidence="2 3" key="1">
    <citation type="submission" date="2020-10" db="EMBL/GenBank/DDBJ databases">
        <title>Chromosome-scale genome assembly of the Allis shad, Alosa alosa.</title>
        <authorList>
            <person name="Margot Z."/>
            <person name="Christophe K."/>
            <person name="Cabau C."/>
            <person name="Louis A."/>
            <person name="Berthelot C."/>
            <person name="Parey E."/>
            <person name="Roest Crollius H."/>
            <person name="Montfort J."/>
            <person name="Robinson-Rechavi M."/>
            <person name="Bucao C."/>
            <person name="Bouchez O."/>
            <person name="Gislard M."/>
            <person name="Lluch J."/>
            <person name="Milhes M."/>
            <person name="Lampietro C."/>
            <person name="Lopez Roques C."/>
            <person name="Donnadieu C."/>
            <person name="Braasch I."/>
            <person name="Desvignes T."/>
            <person name="Postlethwait J."/>
            <person name="Bobe J."/>
            <person name="Guiguen Y."/>
        </authorList>
    </citation>
    <scope>NUCLEOTIDE SEQUENCE [LARGE SCALE GENOMIC DNA]</scope>
    <source>
        <strain evidence="2">M-15738</strain>
        <tissue evidence="2">Blood</tissue>
    </source>
</reference>
<feature type="region of interest" description="Disordered" evidence="1">
    <location>
        <begin position="1"/>
        <end position="64"/>
    </location>
</feature>
<protein>
    <submittedName>
        <fullName evidence="2">Uncharacterized protein</fullName>
    </submittedName>
</protein>
<gene>
    <name evidence="2" type="ORF">AALO_G00222710</name>
</gene>
<accession>A0AAV6FXH5</accession>
<evidence type="ECO:0000313" key="3">
    <source>
        <dbReference type="Proteomes" id="UP000823561"/>
    </source>
</evidence>
<comment type="caution">
    <text evidence="2">The sequence shown here is derived from an EMBL/GenBank/DDBJ whole genome shotgun (WGS) entry which is preliminary data.</text>
</comment>
<dbReference type="AlphaFoldDB" id="A0AAV6FXH5"/>
<evidence type="ECO:0000256" key="1">
    <source>
        <dbReference type="SAM" id="MobiDB-lite"/>
    </source>
</evidence>
<name>A0AAV6FXH5_9TELE</name>
<proteinExistence type="predicted"/>
<keyword evidence="3" id="KW-1185">Reference proteome</keyword>
<feature type="compositionally biased region" description="Polar residues" evidence="1">
    <location>
        <begin position="7"/>
        <end position="24"/>
    </location>
</feature>
<sequence>MVRLRMSSPTASNSAHTEIQWTQDQPEDSGGKIKGCASMKRKTTKRVEAGPSGRTEDERTLDSSSSVQLADRDFIISVLLSLSQEQFQCLWDAMANNVPVSKLAWTLSSWVKQSARQVLPQAMMEVKTIWATLPVSMGASLESSCPDRVRMNLQALQAQAPGVSTFASKCLPEQPEVLNQEECCHSSRAALTDGDRNSMGDSCCSMPIGATPLVSPTRLCRLNVAGEFLWNADVSEHLLKTRGELSNGLCSVSVGHSSGITPGGYTGHKLQEVRQLGAPAKMSSYTSSGGLVCGSLQFDISSIGSNMSSAMDALKSTMERMVLCVDNARASQERLETLFASGLLRPFIQDLVDQLREVISFGKTSAPSHIERSTSDPAVSLSRWANKSQRRLTTDRSVEITWVYIQKVVRTLLRELLITLHMPRAENEKSTCSSRTYQRPSEKVCTEVVEVFTEALLRQVMTLLPNRQTTCLSPSPSKAPLQSHSSLASDITHISLVPPPHTSGLNFQGDDYRCLVTILVVKLLLNIHQTEEYDRFVSIPKLSQMLANRVLFEFCAMSGLSKSEPYPPTLPIQKVYRDVYRKLLAEFGTKGELQRAVFSQRVSFSKSLVNLLCEELLMQCRKEKVASLSNPNKKVMNAANLPKTTLQKDQDRKISTKVSSFFKERRSSKKFFRRTNQVTPHGGGAHQTSRASVDYCNGDNSGSGDRSLTLTTSVDETTVNETTL</sequence>
<feature type="compositionally biased region" description="Polar residues" evidence="1">
    <location>
        <begin position="698"/>
        <end position="724"/>
    </location>
</feature>